<dbReference type="KEGG" id="eiv:EIN_387010"/>
<dbReference type="InterPro" id="IPR028889">
    <property type="entry name" value="USP"/>
</dbReference>
<dbReference type="InterPro" id="IPR001394">
    <property type="entry name" value="Peptidase_C19_UCH"/>
</dbReference>
<dbReference type="GO" id="GO:0006508">
    <property type="term" value="P:proteolysis"/>
    <property type="evidence" value="ECO:0007669"/>
    <property type="project" value="UniProtKB-KW"/>
</dbReference>
<evidence type="ECO:0000313" key="10">
    <source>
        <dbReference type="EMBL" id="ELP91997.1"/>
    </source>
</evidence>
<protein>
    <recommendedName>
        <fullName evidence="3">ubiquitinyl hydrolase 1</fullName>
        <ecNumber evidence="3">3.4.19.12</ecNumber>
    </recommendedName>
</protein>
<dbReference type="Gene3D" id="3.90.70.10">
    <property type="entry name" value="Cysteine proteinases"/>
    <property type="match status" value="1"/>
</dbReference>
<proteinExistence type="inferred from homology"/>
<dbReference type="PANTHER" id="PTHR21646:SF24">
    <property type="entry name" value="UBIQUITIN CARBOXYL-TERMINAL HYDROLASE"/>
    <property type="match status" value="1"/>
</dbReference>
<keyword evidence="6" id="KW-0378">Hydrolase</keyword>
<dbReference type="Proteomes" id="UP000014680">
    <property type="component" value="Unassembled WGS sequence"/>
</dbReference>
<dbReference type="VEuPathDB" id="AmoebaDB:EIN_387010"/>
<feature type="region of interest" description="Disordered" evidence="8">
    <location>
        <begin position="242"/>
        <end position="262"/>
    </location>
</feature>
<feature type="domain" description="USP" evidence="9">
    <location>
        <begin position="25"/>
        <end position="329"/>
    </location>
</feature>
<dbReference type="OMA" id="CEMKSEM"/>
<dbReference type="PROSITE" id="PS00972">
    <property type="entry name" value="USP_1"/>
    <property type="match status" value="1"/>
</dbReference>
<dbReference type="OrthoDB" id="292964at2759"/>
<evidence type="ECO:0000256" key="3">
    <source>
        <dbReference type="ARBA" id="ARBA00012759"/>
    </source>
</evidence>
<evidence type="ECO:0000256" key="1">
    <source>
        <dbReference type="ARBA" id="ARBA00000707"/>
    </source>
</evidence>
<accession>A0A0A1UAD3</accession>
<keyword evidence="5" id="KW-0833">Ubl conjugation pathway</keyword>
<dbReference type="GeneID" id="14890984"/>
<dbReference type="Pfam" id="PF00443">
    <property type="entry name" value="UCH"/>
    <property type="match status" value="1"/>
</dbReference>
<evidence type="ECO:0000256" key="8">
    <source>
        <dbReference type="SAM" id="MobiDB-lite"/>
    </source>
</evidence>
<dbReference type="EMBL" id="KB206398">
    <property type="protein sequence ID" value="ELP91997.1"/>
    <property type="molecule type" value="Genomic_DNA"/>
</dbReference>
<evidence type="ECO:0000313" key="11">
    <source>
        <dbReference type="Proteomes" id="UP000014680"/>
    </source>
</evidence>
<dbReference type="PANTHER" id="PTHR21646">
    <property type="entry name" value="UBIQUITIN CARBOXYL-TERMINAL HYDROLASE"/>
    <property type="match status" value="1"/>
</dbReference>
<sequence>MEFFYRLFTKQTHKKISKPLPMGVCGLYNLGNTCYMNSVLQALTHTTLIRNYCLSTRYMIENEKYPGNEIQYHNLVSNAFIALTQAMFEGNYAICTPRAVKVLVGKHNEIFSGNDQNDASEFYCVLLDLLDNEMRNSTLMSCLNLKCVFVDFPDLSLNDVAKKCEIKTPQIHDGKTTAMISPQGTPTTKSESEVKEMKCEMKSEMNDIPQSRLGHPEIVSHEKSETVAPLLSLSVFDAQPDIPDNSKLDVSQQSKTKEDDDDELQLTIQHPSQITFSITNSYRPIFNVPLSDVFFQAYLEKNQSIFTETFYGMLLRRTTCSCGYHSDTH</sequence>
<dbReference type="InterPro" id="IPR038765">
    <property type="entry name" value="Papain-like_cys_pep_sf"/>
</dbReference>
<evidence type="ECO:0000256" key="5">
    <source>
        <dbReference type="ARBA" id="ARBA00022786"/>
    </source>
</evidence>
<gene>
    <name evidence="10" type="ORF">EIN_387010</name>
</gene>
<keyword evidence="7" id="KW-0788">Thiol protease</keyword>
<comment type="catalytic activity">
    <reaction evidence="1">
        <text>Thiol-dependent hydrolysis of ester, thioester, amide, peptide and isopeptide bonds formed by the C-terminal Gly of ubiquitin (a 76-residue protein attached to proteins as an intracellular targeting signal).</text>
        <dbReference type="EC" id="3.4.19.12"/>
    </reaction>
</comment>
<dbReference type="AlphaFoldDB" id="A0A0A1UAD3"/>
<dbReference type="GO" id="GO:0016579">
    <property type="term" value="P:protein deubiquitination"/>
    <property type="evidence" value="ECO:0007669"/>
    <property type="project" value="InterPro"/>
</dbReference>
<dbReference type="InterPro" id="IPR050185">
    <property type="entry name" value="Ub_carboxyl-term_hydrolase"/>
</dbReference>
<reference evidence="10 11" key="1">
    <citation type="submission" date="2012-10" db="EMBL/GenBank/DDBJ databases">
        <authorList>
            <person name="Zafar N."/>
            <person name="Inman J."/>
            <person name="Hall N."/>
            <person name="Lorenzi H."/>
            <person name="Caler E."/>
        </authorList>
    </citation>
    <scope>NUCLEOTIDE SEQUENCE [LARGE SCALE GENOMIC DNA]</scope>
    <source>
        <strain evidence="10 11">IP1</strain>
    </source>
</reference>
<comment type="similarity">
    <text evidence="2">Belongs to the peptidase C19 family.</text>
</comment>
<dbReference type="InterPro" id="IPR018200">
    <property type="entry name" value="USP_CS"/>
</dbReference>
<dbReference type="GO" id="GO:0004843">
    <property type="term" value="F:cysteine-type deubiquitinase activity"/>
    <property type="evidence" value="ECO:0007669"/>
    <property type="project" value="UniProtKB-EC"/>
</dbReference>
<keyword evidence="4" id="KW-0645">Protease</keyword>
<evidence type="ECO:0000259" key="9">
    <source>
        <dbReference type="PROSITE" id="PS50235"/>
    </source>
</evidence>
<organism evidence="10 11">
    <name type="scientific">Entamoeba invadens IP1</name>
    <dbReference type="NCBI Taxonomy" id="370355"/>
    <lineage>
        <taxon>Eukaryota</taxon>
        <taxon>Amoebozoa</taxon>
        <taxon>Evosea</taxon>
        <taxon>Archamoebae</taxon>
        <taxon>Mastigamoebida</taxon>
        <taxon>Entamoebidae</taxon>
        <taxon>Entamoeba</taxon>
    </lineage>
</organism>
<evidence type="ECO:0000256" key="2">
    <source>
        <dbReference type="ARBA" id="ARBA00009085"/>
    </source>
</evidence>
<dbReference type="PROSITE" id="PS50235">
    <property type="entry name" value="USP_3"/>
    <property type="match status" value="1"/>
</dbReference>
<evidence type="ECO:0000256" key="7">
    <source>
        <dbReference type="ARBA" id="ARBA00022807"/>
    </source>
</evidence>
<evidence type="ECO:0000256" key="6">
    <source>
        <dbReference type="ARBA" id="ARBA00022801"/>
    </source>
</evidence>
<keyword evidence="11" id="KW-1185">Reference proteome</keyword>
<dbReference type="SUPFAM" id="SSF54001">
    <property type="entry name" value="Cysteine proteinases"/>
    <property type="match status" value="1"/>
</dbReference>
<evidence type="ECO:0000256" key="4">
    <source>
        <dbReference type="ARBA" id="ARBA00022670"/>
    </source>
</evidence>
<dbReference type="EC" id="3.4.19.12" evidence="3"/>
<name>A0A0A1UAD3_ENTIV</name>
<dbReference type="RefSeq" id="XP_004258768.1">
    <property type="nucleotide sequence ID" value="XM_004258720.1"/>
</dbReference>
<feature type="non-terminal residue" evidence="10">
    <location>
        <position position="329"/>
    </location>
</feature>